<sequence length="122" mass="13661">MYLPLFLPIYVSINLSTHPSVYLDASNNDFGLTASLGKTEMLFQLAPNSNTLQPSLTIDGKDLKTVESFICRKGHFLATVPWTKRSRPRSAKQISRNRVNQSLPLSKSVATELTTTTSLFWK</sequence>
<protein>
    <submittedName>
        <fullName evidence="1">Uncharacterized protein</fullName>
    </submittedName>
</protein>
<name>A0AAV4EZ13_9GAST</name>
<dbReference type="EMBL" id="BMAT01011040">
    <property type="protein sequence ID" value="GFR65510.1"/>
    <property type="molecule type" value="Genomic_DNA"/>
</dbReference>
<organism evidence="1 2">
    <name type="scientific">Elysia marginata</name>
    <dbReference type="NCBI Taxonomy" id="1093978"/>
    <lineage>
        <taxon>Eukaryota</taxon>
        <taxon>Metazoa</taxon>
        <taxon>Spiralia</taxon>
        <taxon>Lophotrochozoa</taxon>
        <taxon>Mollusca</taxon>
        <taxon>Gastropoda</taxon>
        <taxon>Heterobranchia</taxon>
        <taxon>Euthyneura</taxon>
        <taxon>Panpulmonata</taxon>
        <taxon>Sacoglossa</taxon>
        <taxon>Placobranchoidea</taxon>
        <taxon>Plakobranchidae</taxon>
        <taxon>Elysia</taxon>
    </lineage>
</organism>
<dbReference type="Proteomes" id="UP000762676">
    <property type="component" value="Unassembled WGS sequence"/>
</dbReference>
<evidence type="ECO:0000313" key="1">
    <source>
        <dbReference type="EMBL" id="GFR65510.1"/>
    </source>
</evidence>
<gene>
    <name evidence="1" type="ORF">ElyMa_005532600</name>
</gene>
<accession>A0AAV4EZ13</accession>
<reference evidence="1 2" key="1">
    <citation type="journal article" date="2021" name="Elife">
        <title>Chloroplast acquisition without the gene transfer in kleptoplastic sea slugs, Plakobranchus ocellatus.</title>
        <authorList>
            <person name="Maeda T."/>
            <person name="Takahashi S."/>
            <person name="Yoshida T."/>
            <person name="Shimamura S."/>
            <person name="Takaki Y."/>
            <person name="Nagai Y."/>
            <person name="Toyoda A."/>
            <person name="Suzuki Y."/>
            <person name="Arimoto A."/>
            <person name="Ishii H."/>
            <person name="Satoh N."/>
            <person name="Nishiyama T."/>
            <person name="Hasebe M."/>
            <person name="Maruyama T."/>
            <person name="Minagawa J."/>
            <person name="Obokata J."/>
            <person name="Shigenobu S."/>
        </authorList>
    </citation>
    <scope>NUCLEOTIDE SEQUENCE [LARGE SCALE GENOMIC DNA]</scope>
</reference>
<evidence type="ECO:0000313" key="2">
    <source>
        <dbReference type="Proteomes" id="UP000762676"/>
    </source>
</evidence>
<dbReference type="AlphaFoldDB" id="A0AAV4EZ13"/>
<keyword evidence="2" id="KW-1185">Reference proteome</keyword>
<proteinExistence type="predicted"/>
<comment type="caution">
    <text evidence="1">The sequence shown here is derived from an EMBL/GenBank/DDBJ whole genome shotgun (WGS) entry which is preliminary data.</text>
</comment>